<dbReference type="EMBL" id="AAYA01000001">
    <property type="protein sequence ID" value="EBA10378.1"/>
    <property type="molecule type" value="Genomic_DNA"/>
</dbReference>
<dbReference type="AlphaFoldDB" id="A3JXZ2"/>
<evidence type="ECO:0000313" key="3">
    <source>
        <dbReference type="Proteomes" id="UP000005713"/>
    </source>
</evidence>
<name>A3JXZ2_SAGS3</name>
<proteinExistence type="predicted"/>
<evidence type="ECO:0000256" key="1">
    <source>
        <dbReference type="SAM" id="MobiDB-lite"/>
    </source>
</evidence>
<dbReference type="RefSeq" id="WP_005855176.1">
    <property type="nucleotide sequence ID" value="NZ_AAYA01000001.1"/>
</dbReference>
<reference evidence="2 3" key="1">
    <citation type="submission" date="2006-06" db="EMBL/GenBank/DDBJ databases">
        <authorList>
            <person name="Moran M.A."/>
            <person name="Ferriera S."/>
            <person name="Johnson J."/>
            <person name="Kravitz S."/>
            <person name="Beeson K."/>
            <person name="Sutton G."/>
            <person name="Rogers Y.-H."/>
            <person name="Friedman R."/>
            <person name="Frazier M."/>
            <person name="Venter J.C."/>
        </authorList>
    </citation>
    <scope>NUCLEOTIDE SEQUENCE [LARGE SCALE GENOMIC DNA]</scope>
    <source>
        <strain evidence="2 3">E-37</strain>
    </source>
</reference>
<comment type="caution">
    <text evidence="2">The sequence shown here is derived from an EMBL/GenBank/DDBJ whole genome shotgun (WGS) entry which is preliminary data.</text>
</comment>
<accession>A3JXZ2</accession>
<sequence>MTTLHSRAGAIPLEGLPITPEQQERLSHTLRCVPADHLRSLQRIVIRDRQVRDSRSGEMREYAGGSTNATQRGWRDLSPHSRRFWIMIDIDSFDPRQRPINNRPSGKHYTLLHELGHLVDWSYGALSWIMRNDAEGFRLLARQPHNGITGGTQERFADAYADLYFHPPERTRDDPRIRCILQSPPFRTAWTPHTGIAV</sequence>
<organism evidence="2 3">
    <name type="scientific">Sagittula stellata (strain ATCC 700073 / DSM 11524 / E-37)</name>
    <dbReference type="NCBI Taxonomy" id="388399"/>
    <lineage>
        <taxon>Bacteria</taxon>
        <taxon>Pseudomonadati</taxon>
        <taxon>Pseudomonadota</taxon>
        <taxon>Alphaproteobacteria</taxon>
        <taxon>Rhodobacterales</taxon>
        <taxon>Roseobacteraceae</taxon>
        <taxon>Sagittula</taxon>
    </lineage>
</organism>
<feature type="region of interest" description="Disordered" evidence="1">
    <location>
        <begin position="55"/>
        <end position="74"/>
    </location>
</feature>
<keyword evidence="3" id="KW-1185">Reference proteome</keyword>
<dbReference type="OrthoDB" id="1394233at2"/>
<gene>
    <name evidence="2" type="ORF">SSE37_20272</name>
</gene>
<protein>
    <submittedName>
        <fullName evidence="2">Uncharacterized protein</fullName>
    </submittedName>
</protein>
<evidence type="ECO:0000313" key="2">
    <source>
        <dbReference type="EMBL" id="EBA10378.1"/>
    </source>
</evidence>
<dbReference type="Proteomes" id="UP000005713">
    <property type="component" value="Unassembled WGS sequence"/>
</dbReference>